<dbReference type="Proteomes" id="UP000646911">
    <property type="component" value="Unassembled WGS sequence"/>
</dbReference>
<gene>
    <name evidence="1" type="ORF">H8L47_28845</name>
</gene>
<evidence type="ECO:0000313" key="1">
    <source>
        <dbReference type="EMBL" id="MBC3911578.1"/>
    </source>
</evidence>
<evidence type="ECO:0008006" key="3">
    <source>
        <dbReference type="Google" id="ProtNLM"/>
    </source>
</evidence>
<protein>
    <recommendedName>
        <fullName evidence="3">CopG family transcriptional regulator</fullName>
    </recommendedName>
</protein>
<sequence length="66" mass="7696">MYHDPKCKRDRRLTLRFDDYEHNLIQALANYQGEQPASLLRQMVLREAAALASQMNDEMVSQSLVD</sequence>
<evidence type="ECO:0000313" key="2">
    <source>
        <dbReference type="Proteomes" id="UP000646911"/>
    </source>
</evidence>
<accession>A0ABR6ZIS0</accession>
<reference evidence="1 2" key="1">
    <citation type="submission" date="2020-08" db="EMBL/GenBank/DDBJ databases">
        <title>Novel species isolated from subtropical streams in China.</title>
        <authorList>
            <person name="Lu H."/>
        </authorList>
    </citation>
    <scope>NUCLEOTIDE SEQUENCE [LARGE SCALE GENOMIC DNA]</scope>
    <source>
        <strain evidence="1 2">NL8W</strain>
    </source>
</reference>
<organism evidence="1 2">
    <name type="scientific">Undibacterium umbellatum</name>
    <dbReference type="NCBI Taxonomy" id="2762300"/>
    <lineage>
        <taxon>Bacteria</taxon>
        <taxon>Pseudomonadati</taxon>
        <taxon>Pseudomonadota</taxon>
        <taxon>Betaproteobacteria</taxon>
        <taxon>Burkholderiales</taxon>
        <taxon>Oxalobacteraceae</taxon>
        <taxon>Undibacterium</taxon>
    </lineage>
</organism>
<name>A0ABR6ZIS0_9BURK</name>
<dbReference type="EMBL" id="JACOFX010000042">
    <property type="protein sequence ID" value="MBC3911578.1"/>
    <property type="molecule type" value="Genomic_DNA"/>
</dbReference>
<comment type="caution">
    <text evidence="1">The sequence shown here is derived from an EMBL/GenBank/DDBJ whole genome shotgun (WGS) entry which is preliminary data.</text>
</comment>
<proteinExistence type="predicted"/>
<dbReference type="RefSeq" id="WP_186957281.1">
    <property type="nucleotide sequence ID" value="NZ_JACOFX010000042.1"/>
</dbReference>
<keyword evidence="2" id="KW-1185">Reference proteome</keyword>